<feature type="region of interest" description="Disordered" evidence="1">
    <location>
        <begin position="143"/>
        <end position="164"/>
    </location>
</feature>
<protein>
    <submittedName>
        <fullName evidence="2">Uncharacterized protein</fullName>
    </submittedName>
</protein>
<dbReference type="EMBL" id="RQTK01000941">
    <property type="protein sequence ID" value="RUS73402.1"/>
    <property type="molecule type" value="Genomic_DNA"/>
</dbReference>
<reference evidence="2 3" key="1">
    <citation type="submission" date="2019-01" db="EMBL/GenBank/DDBJ databases">
        <title>A draft genome assembly of the solar-powered sea slug Elysia chlorotica.</title>
        <authorList>
            <person name="Cai H."/>
            <person name="Li Q."/>
            <person name="Fang X."/>
            <person name="Li J."/>
            <person name="Curtis N.E."/>
            <person name="Altenburger A."/>
            <person name="Shibata T."/>
            <person name="Feng M."/>
            <person name="Maeda T."/>
            <person name="Schwartz J.A."/>
            <person name="Shigenobu S."/>
            <person name="Lundholm N."/>
            <person name="Nishiyama T."/>
            <person name="Yang H."/>
            <person name="Hasebe M."/>
            <person name="Li S."/>
            <person name="Pierce S.K."/>
            <person name="Wang J."/>
        </authorList>
    </citation>
    <scope>NUCLEOTIDE SEQUENCE [LARGE SCALE GENOMIC DNA]</scope>
    <source>
        <strain evidence="2">EC2010</strain>
        <tissue evidence="2">Whole organism of an adult</tissue>
    </source>
</reference>
<feature type="compositionally biased region" description="Low complexity" evidence="1">
    <location>
        <begin position="214"/>
        <end position="233"/>
    </location>
</feature>
<feature type="compositionally biased region" description="Basic and acidic residues" evidence="1">
    <location>
        <begin position="11"/>
        <end position="32"/>
    </location>
</feature>
<accession>A0A433SVU3</accession>
<evidence type="ECO:0000313" key="2">
    <source>
        <dbReference type="EMBL" id="RUS73402.1"/>
    </source>
</evidence>
<comment type="caution">
    <text evidence="2">The sequence shown here is derived from an EMBL/GenBank/DDBJ whole genome shotgun (WGS) entry which is preliminary data.</text>
</comment>
<sequence>MSTMNKSAPECLEKMDASAPAHEAKMERRQSEEESSGSDLADFKTPLQPAFGLKSRLAGTQNTCDSGFSSVYSAAFSDKSSSLSSSTRSSPDLDTLLGGRRVTLGTCEFSPVTRETFSVIRSRKLNFHTGDLLPVSSQLQFADEDANSQEGCSGDSETPDKQECDDGIHLEETENSLSPVSPGLFNFQNEAVSRQMQRLIDEDLEVSLQDMSLEESSSSSSALSSRSGSGSNSPFHHTEIKKDLCHNREGSPSLTCSYNKETDKVLVTNHLLNWIVEVSKPQESNGPNTLSLSSHKTTFMKALLLTGAHTNTDNIITDLAHFDQSLSPYPLHNQALSHSV</sequence>
<evidence type="ECO:0000256" key="1">
    <source>
        <dbReference type="SAM" id="MobiDB-lite"/>
    </source>
</evidence>
<proteinExistence type="predicted"/>
<keyword evidence="3" id="KW-1185">Reference proteome</keyword>
<evidence type="ECO:0000313" key="3">
    <source>
        <dbReference type="Proteomes" id="UP000271974"/>
    </source>
</evidence>
<organism evidence="2 3">
    <name type="scientific">Elysia chlorotica</name>
    <name type="common">Eastern emerald elysia</name>
    <name type="synonym">Sea slug</name>
    <dbReference type="NCBI Taxonomy" id="188477"/>
    <lineage>
        <taxon>Eukaryota</taxon>
        <taxon>Metazoa</taxon>
        <taxon>Spiralia</taxon>
        <taxon>Lophotrochozoa</taxon>
        <taxon>Mollusca</taxon>
        <taxon>Gastropoda</taxon>
        <taxon>Heterobranchia</taxon>
        <taxon>Euthyneura</taxon>
        <taxon>Panpulmonata</taxon>
        <taxon>Sacoglossa</taxon>
        <taxon>Placobranchoidea</taxon>
        <taxon>Plakobranchidae</taxon>
        <taxon>Elysia</taxon>
    </lineage>
</organism>
<feature type="region of interest" description="Disordered" evidence="1">
    <location>
        <begin position="1"/>
        <end position="44"/>
    </location>
</feature>
<feature type="region of interest" description="Disordered" evidence="1">
    <location>
        <begin position="210"/>
        <end position="237"/>
    </location>
</feature>
<feature type="non-terminal residue" evidence="2">
    <location>
        <position position="340"/>
    </location>
</feature>
<gene>
    <name evidence="2" type="ORF">EGW08_018841</name>
</gene>
<dbReference type="Proteomes" id="UP000271974">
    <property type="component" value="Unassembled WGS sequence"/>
</dbReference>
<dbReference type="AlphaFoldDB" id="A0A433SVU3"/>
<name>A0A433SVU3_ELYCH</name>
<dbReference type="OrthoDB" id="10659815at2759"/>